<dbReference type="AlphaFoldDB" id="A0A1G6JH78"/>
<dbReference type="CDD" id="cd01392">
    <property type="entry name" value="HTH_LacI"/>
    <property type="match status" value="1"/>
</dbReference>
<keyword evidence="3" id="KW-0804">Transcription</keyword>
<dbReference type="InterPro" id="IPR010982">
    <property type="entry name" value="Lambda_DNA-bd_dom_sf"/>
</dbReference>
<keyword evidence="2" id="KW-0238">DNA-binding</keyword>
<sequence>MAAKISDVAAKAGVSVGTVSNVLNGRSTVSEHIAARVRAAVDELRYVRNDAARQLRAGRSRMLALIVHDAGNPFFAEIARGAEQRAADDGYVVLLCSSAQDEDRERLYIEQFQQQRVAGVLIAPSSASSRAVTDLVEQGTAVVVVDEETDIPGVGTVSVDDVEGGYLAASHLLGLGRRNLIYVSGPRGVRQVADRLEGARRAVGEVAGAGLEVVETPALTVLDGRDAGERLLQRAEVPDAVFAANDLLALGVLQALTMTGRVRVPEDVALIGYDDIDFAAAAVVPLSSIRQSATSMGYRAVDILLHDISGASQTLERNVQFRPSVVARASTVGP</sequence>
<dbReference type="PANTHER" id="PTHR30146">
    <property type="entry name" value="LACI-RELATED TRANSCRIPTIONAL REPRESSOR"/>
    <property type="match status" value="1"/>
</dbReference>
<proteinExistence type="predicted"/>
<dbReference type="Gene3D" id="3.40.50.2300">
    <property type="match status" value="2"/>
</dbReference>
<dbReference type="SUPFAM" id="SSF53822">
    <property type="entry name" value="Periplasmic binding protein-like I"/>
    <property type="match status" value="1"/>
</dbReference>
<dbReference type="InterPro" id="IPR028082">
    <property type="entry name" value="Peripla_BP_I"/>
</dbReference>
<protein>
    <submittedName>
        <fullName evidence="5">Transcriptional regulator, LacI family</fullName>
    </submittedName>
</protein>
<dbReference type="GO" id="GO:0003700">
    <property type="term" value="F:DNA-binding transcription factor activity"/>
    <property type="evidence" value="ECO:0007669"/>
    <property type="project" value="TreeGrafter"/>
</dbReference>
<dbReference type="STRING" id="993073.AS029_07820"/>
<dbReference type="Gene3D" id="1.10.260.40">
    <property type="entry name" value="lambda repressor-like DNA-binding domains"/>
    <property type="match status" value="1"/>
</dbReference>
<dbReference type="InterPro" id="IPR046335">
    <property type="entry name" value="LacI/GalR-like_sensor"/>
</dbReference>
<organism evidence="5 6">
    <name type="scientific">Microbacterium enclense</name>
    <dbReference type="NCBI Taxonomy" id="993073"/>
    <lineage>
        <taxon>Bacteria</taxon>
        <taxon>Bacillati</taxon>
        <taxon>Actinomycetota</taxon>
        <taxon>Actinomycetes</taxon>
        <taxon>Micrococcales</taxon>
        <taxon>Microbacteriaceae</taxon>
        <taxon>Microbacterium</taxon>
    </lineage>
</organism>
<dbReference type="PROSITE" id="PS50932">
    <property type="entry name" value="HTH_LACI_2"/>
    <property type="match status" value="1"/>
</dbReference>
<dbReference type="EMBL" id="FMYG01000003">
    <property type="protein sequence ID" value="SDC18037.1"/>
    <property type="molecule type" value="Genomic_DNA"/>
</dbReference>
<name>A0A1G6JH78_9MICO</name>
<reference evidence="5 6" key="1">
    <citation type="submission" date="2016-09" db="EMBL/GenBank/DDBJ databases">
        <authorList>
            <person name="Capua I."/>
            <person name="De Benedictis P."/>
            <person name="Joannis T."/>
            <person name="Lombin L.H."/>
            <person name="Cattoli G."/>
        </authorList>
    </citation>
    <scope>NUCLEOTIDE SEQUENCE [LARGE SCALE GENOMIC DNA]</scope>
    <source>
        <strain evidence="5 6">NIO-1002</strain>
    </source>
</reference>
<accession>A0A1G6JH78</accession>
<evidence type="ECO:0000313" key="5">
    <source>
        <dbReference type="EMBL" id="SDC18037.1"/>
    </source>
</evidence>
<dbReference type="PROSITE" id="PS00356">
    <property type="entry name" value="HTH_LACI_1"/>
    <property type="match status" value="1"/>
</dbReference>
<dbReference type="Proteomes" id="UP000183203">
    <property type="component" value="Unassembled WGS sequence"/>
</dbReference>
<dbReference type="Pfam" id="PF00356">
    <property type="entry name" value="LacI"/>
    <property type="match status" value="1"/>
</dbReference>
<dbReference type="SUPFAM" id="SSF47413">
    <property type="entry name" value="lambda repressor-like DNA-binding domains"/>
    <property type="match status" value="1"/>
</dbReference>
<evidence type="ECO:0000256" key="1">
    <source>
        <dbReference type="ARBA" id="ARBA00023015"/>
    </source>
</evidence>
<feature type="domain" description="HTH lacI-type" evidence="4">
    <location>
        <begin position="3"/>
        <end position="57"/>
    </location>
</feature>
<evidence type="ECO:0000259" key="4">
    <source>
        <dbReference type="PROSITE" id="PS50932"/>
    </source>
</evidence>
<gene>
    <name evidence="5" type="ORF">SAMN05216418_1823</name>
</gene>
<dbReference type="InterPro" id="IPR000843">
    <property type="entry name" value="HTH_LacI"/>
</dbReference>
<evidence type="ECO:0000256" key="3">
    <source>
        <dbReference type="ARBA" id="ARBA00023163"/>
    </source>
</evidence>
<evidence type="ECO:0000256" key="2">
    <source>
        <dbReference type="ARBA" id="ARBA00023125"/>
    </source>
</evidence>
<dbReference type="RefSeq" id="WP_058232011.1">
    <property type="nucleotide sequence ID" value="NZ_FMYG01000003.1"/>
</dbReference>
<evidence type="ECO:0000313" key="6">
    <source>
        <dbReference type="Proteomes" id="UP000183203"/>
    </source>
</evidence>
<dbReference type="SMART" id="SM00354">
    <property type="entry name" value="HTH_LACI"/>
    <property type="match status" value="1"/>
</dbReference>
<dbReference type="PANTHER" id="PTHR30146:SF109">
    <property type="entry name" value="HTH-TYPE TRANSCRIPTIONAL REGULATOR GALS"/>
    <property type="match status" value="1"/>
</dbReference>
<dbReference type="GO" id="GO:0000976">
    <property type="term" value="F:transcription cis-regulatory region binding"/>
    <property type="evidence" value="ECO:0007669"/>
    <property type="project" value="TreeGrafter"/>
</dbReference>
<dbReference type="Pfam" id="PF13377">
    <property type="entry name" value="Peripla_BP_3"/>
    <property type="match status" value="1"/>
</dbReference>
<keyword evidence="1" id="KW-0805">Transcription regulation</keyword>
<dbReference type="OrthoDB" id="37081at2"/>